<feature type="transmembrane region" description="Helical" evidence="1">
    <location>
        <begin position="136"/>
        <end position="163"/>
    </location>
</feature>
<feature type="transmembrane region" description="Helical" evidence="1">
    <location>
        <begin position="7"/>
        <end position="27"/>
    </location>
</feature>
<comment type="caution">
    <text evidence="2">The sequence shown here is derived from an EMBL/GenBank/DDBJ whole genome shotgun (WGS) entry which is preliminary data.</text>
</comment>
<dbReference type="InterPro" id="IPR016917">
    <property type="entry name" value="UCP029393"/>
</dbReference>
<dbReference type="Pfam" id="PF11157">
    <property type="entry name" value="DUF2937"/>
    <property type="match status" value="1"/>
</dbReference>
<sequence>MKFITDYLRLIVFCSGLLMGIQIPAVVDQYQKRVDAHLTEATDLLAGFQQTADRYFDGNMQALINHYEKSDDAIFRDDAVNIRFMSERVSALQAEMAALQRNLVLRASHVLFFANPKLLSETMQQYSYMILLDPFALIWGVVSAVSLAALLDGLIAGMGFCALRIIRRPRVENDS</sequence>
<evidence type="ECO:0000313" key="3">
    <source>
        <dbReference type="Proteomes" id="UP001247805"/>
    </source>
</evidence>
<reference evidence="2 3" key="1">
    <citation type="submission" date="2023-10" db="EMBL/GenBank/DDBJ databases">
        <title>Glaciecola aquimarina strain GGW-M5 nov., isolated from a coastal seawater.</title>
        <authorList>
            <person name="Bayburt H."/>
            <person name="Kim J.M."/>
            <person name="Choi B.J."/>
            <person name="Jeon C.O."/>
        </authorList>
    </citation>
    <scope>NUCLEOTIDE SEQUENCE [LARGE SCALE GENOMIC DNA]</scope>
    <source>
        <strain evidence="2 3">KCTC 32108</strain>
    </source>
</reference>
<keyword evidence="1" id="KW-1133">Transmembrane helix</keyword>
<proteinExistence type="predicted"/>
<keyword evidence="1" id="KW-0472">Membrane</keyword>
<name>A0ABU3SS65_9ALTE</name>
<gene>
    <name evidence="2" type="ORF">RS130_02030</name>
</gene>
<dbReference type="Proteomes" id="UP001247805">
    <property type="component" value="Unassembled WGS sequence"/>
</dbReference>
<dbReference type="EMBL" id="JAWDIO010000002">
    <property type="protein sequence ID" value="MDU0352864.1"/>
    <property type="molecule type" value="Genomic_DNA"/>
</dbReference>
<dbReference type="InterPro" id="IPR022584">
    <property type="entry name" value="DUF2937"/>
</dbReference>
<evidence type="ECO:0000256" key="1">
    <source>
        <dbReference type="SAM" id="Phobius"/>
    </source>
</evidence>
<protein>
    <submittedName>
        <fullName evidence="2">DUF2937 family protein</fullName>
    </submittedName>
</protein>
<accession>A0ABU3SS65</accession>
<evidence type="ECO:0000313" key="2">
    <source>
        <dbReference type="EMBL" id="MDU0352864.1"/>
    </source>
</evidence>
<dbReference type="PIRSF" id="PIRSF029393">
    <property type="entry name" value="UCP029393"/>
    <property type="match status" value="1"/>
</dbReference>
<organism evidence="2 3">
    <name type="scientific">Paraglaciecola aquimarina</name>
    <dbReference type="NCBI Taxonomy" id="1235557"/>
    <lineage>
        <taxon>Bacteria</taxon>
        <taxon>Pseudomonadati</taxon>
        <taxon>Pseudomonadota</taxon>
        <taxon>Gammaproteobacteria</taxon>
        <taxon>Alteromonadales</taxon>
        <taxon>Alteromonadaceae</taxon>
        <taxon>Paraglaciecola</taxon>
    </lineage>
</organism>
<keyword evidence="3" id="KW-1185">Reference proteome</keyword>
<keyword evidence="1" id="KW-0812">Transmembrane</keyword>
<dbReference type="RefSeq" id="WP_316024570.1">
    <property type="nucleotide sequence ID" value="NZ_JAWDIO010000002.1"/>
</dbReference>